<comment type="pathway">
    <text evidence="1">Cell wall biogenesis; peptidoglycan biosynthesis.</text>
</comment>
<dbReference type="InterPro" id="IPR018044">
    <property type="entry name" value="Peptidase_S11"/>
</dbReference>
<comment type="catalytic activity">
    <reaction evidence="11">
        <text>Preferential cleavage: (Ac)2-L-Lys-D-Ala-|-D-Ala. Also transpeptidation of peptidyl-alanyl moieties that are N-acyl substituents of D-alanine.</text>
        <dbReference type="EC" id="3.4.16.4"/>
    </reaction>
</comment>
<evidence type="ECO:0000256" key="7">
    <source>
        <dbReference type="ARBA" id="ARBA00022801"/>
    </source>
</evidence>
<dbReference type="RefSeq" id="WP_315956170.1">
    <property type="nucleotide sequence ID" value="NZ_JAWCUD010000024.1"/>
</dbReference>
<evidence type="ECO:0000256" key="8">
    <source>
        <dbReference type="ARBA" id="ARBA00022960"/>
    </source>
</evidence>
<evidence type="ECO:0000256" key="3">
    <source>
        <dbReference type="ARBA" id="ARBA00012448"/>
    </source>
</evidence>
<protein>
    <recommendedName>
        <fullName evidence="3">serine-type D-Ala-D-Ala carboxypeptidase</fullName>
        <ecNumber evidence="3">3.4.16.4</ecNumber>
    </recommendedName>
</protein>
<dbReference type="InterPro" id="IPR001967">
    <property type="entry name" value="Peptidase_S11_N"/>
</dbReference>
<keyword evidence="13" id="KW-1133">Transmembrane helix</keyword>
<evidence type="ECO:0000256" key="10">
    <source>
        <dbReference type="ARBA" id="ARBA00023316"/>
    </source>
</evidence>
<dbReference type="Gene3D" id="3.40.710.10">
    <property type="entry name" value="DD-peptidase/beta-lactamase superfamily"/>
    <property type="match status" value="1"/>
</dbReference>
<evidence type="ECO:0000256" key="2">
    <source>
        <dbReference type="ARBA" id="ARBA00007164"/>
    </source>
</evidence>
<dbReference type="EMBL" id="JAWCUD010000024">
    <property type="protein sequence ID" value="MDU0206375.1"/>
    <property type="molecule type" value="Genomic_DNA"/>
</dbReference>
<dbReference type="PRINTS" id="PR00725">
    <property type="entry name" value="DADACBPTASE1"/>
</dbReference>
<keyword evidence="4 16" id="KW-0121">Carboxypeptidase</keyword>
<evidence type="ECO:0000256" key="1">
    <source>
        <dbReference type="ARBA" id="ARBA00004752"/>
    </source>
</evidence>
<dbReference type="PANTHER" id="PTHR21581">
    <property type="entry name" value="D-ALANYL-D-ALANINE CARBOXYPEPTIDASE"/>
    <property type="match status" value="1"/>
</dbReference>
<dbReference type="SUPFAM" id="SSF56601">
    <property type="entry name" value="beta-lactamase/transpeptidase-like"/>
    <property type="match status" value="1"/>
</dbReference>
<reference evidence="16 17" key="1">
    <citation type="submission" date="2023-10" db="EMBL/GenBank/DDBJ databases">
        <title>Paenibacillus strain PFR10 Genome sequencing and assembly.</title>
        <authorList>
            <person name="Kim I."/>
        </authorList>
    </citation>
    <scope>NUCLEOTIDE SEQUENCE [LARGE SCALE GENOMIC DNA]</scope>
    <source>
        <strain evidence="16 17">PFR10</strain>
    </source>
</reference>
<feature type="domain" description="Peptidase S11 D-alanyl-D-alanine carboxypeptidase A N-terminal" evidence="14">
    <location>
        <begin position="25"/>
        <end position="249"/>
    </location>
</feature>
<proteinExistence type="inferred from homology"/>
<evidence type="ECO:0000259" key="14">
    <source>
        <dbReference type="Pfam" id="PF00768"/>
    </source>
</evidence>
<keyword evidence="8" id="KW-0133">Cell shape</keyword>
<dbReference type="InterPro" id="IPR012907">
    <property type="entry name" value="Peptidase_S11_C"/>
</dbReference>
<dbReference type="Pfam" id="PF00768">
    <property type="entry name" value="Peptidase_S11"/>
    <property type="match status" value="1"/>
</dbReference>
<evidence type="ECO:0000256" key="12">
    <source>
        <dbReference type="RuleBase" id="RU004016"/>
    </source>
</evidence>
<evidence type="ECO:0000313" key="16">
    <source>
        <dbReference type="EMBL" id="MDU0206375.1"/>
    </source>
</evidence>
<keyword evidence="6" id="KW-0732">Signal</keyword>
<feature type="domain" description="Peptidase S11 D-Ala-D-Ala carboxypeptidase A C-terminal" evidence="15">
    <location>
        <begin position="272"/>
        <end position="356"/>
    </location>
</feature>
<comment type="caution">
    <text evidence="16">The sequence shown here is derived from an EMBL/GenBank/DDBJ whole genome shotgun (WGS) entry which is preliminary data.</text>
</comment>
<keyword evidence="17" id="KW-1185">Reference proteome</keyword>
<dbReference type="Proteomes" id="UP001260980">
    <property type="component" value="Unassembled WGS sequence"/>
</dbReference>
<organism evidence="16 17">
    <name type="scientific">Paenibacillus violae</name>
    <dbReference type="NCBI Taxonomy" id="3077234"/>
    <lineage>
        <taxon>Bacteria</taxon>
        <taxon>Bacillati</taxon>
        <taxon>Bacillota</taxon>
        <taxon>Bacilli</taxon>
        <taxon>Bacillales</taxon>
        <taxon>Paenibacillaceae</taxon>
        <taxon>Paenibacillus</taxon>
    </lineage>
</organism>
<dbReference type="PANTHER" id="PTHR21581:SF6">
    <property type="entry name" value="TRAFFICKING PROTEIN PARTICLE COMPLEX SUBUNIT 12"/>
    <property type="match status" value="1"/>
</dbReference>
<accession>A0ABU3RQ02</accession>
<keyword evidence="5" id="KW-0645">Protease</keyword>
<sequence>MKKVVFIIAMITAILGPVGIAYGETSPPAIYSGTGVVIDSSTGEVLYQKNKDEQAFPASLTKLMTAILLEDHVTDGEWMTASKKATQQEVSNFVFNMKIGEKMQKEEALRALLVISANDVAMMIAEHVGGDEAAFAALMNTKAASIGMTHTHFVTPNGLHDPLHYTTSYDLALLAKEAMKYPAIMEAMGTEKTEVKTDQRTVLIKDRSFIFQNPIALGGKTGFTNQARNTLIEYMKKENKTVIAVVMKSSRGNEYQDVQTIGNYGLDHLDVQQMFKKGDIAGETTFYGENVQGVLGNSYVLTKRKGDAAVYTYSPVFTPRQSGKKTIAAGEVIGDYQIKKNGEMLMQIPIVSPKEVIQIDTAPITKGGSQSSSTIWLFWVIAGLFLLALGSFILMQKRKQQKLISTYTQKNYEA</sequence>
<dbReference type="EC" id="3.4.16.4" evidence="3"/>
<evidence type="ECO:0000256" key="11">
    <source>
        <dbReference type="ARBA" id="ARBA00034000"/>
    </source>
</evidence>
<dbReference type="Pfam" id="PF07943">
    <property type="entry name" value="PBP5_C"/>
    <property type="match status" value="1"/>
</dbReference>
<evidence type="ECO:0000256" key="6">
    <source>
        <dbReference type="ARBA" id="ARBA00022729"/>
    </source>
</evidence>
<evidence type="ECO:0000313" key="17">
    <source>
        <dbReference type="Proteomes" id="UP001260980"/>
    </source>
</evidence>
<evidence type="ECO:0000256" key="9">
    <source>
        <dbReference type="ARBA" id="ARBA00022984"/>
    </source>
</evidence>
<evidence type="ECO:0000256" key="4">
    <source>
        <dbReference type="ARBA" id="ARBA00022645"/>
    </source>
</evidence>
<evidence type="ECO:0000256" key="5">
    <source>
        <dbReference type="ARBA" id="ARBA00022670"/>
    </source>
</evidence>
<name>A0ABU3RQ02_9BACL</name>
<evidence type="ECO:0000259" key="15">
    <source>
        <dbReference type="Pfam" id="PF07943"/>
    </source>
</evidence>
<feature type="transmembrane region" description="Helical" evidence="13">
    <location>
        <begin position="376"/>
        <end position="395"/>
    </location>
</feature>
<dbReference type="GO" id="GO:0004180">
    <property type="term" value="F:carboxypeptidase activity"/>
    <property type="evidence" value="ECO:0007669"/>
    <property type="project" value="UniProtKB-KW"/>
</dbReference>
<keyword evidence="10" id="KW-0961">Cell wall biogenesis/degradation</keyword>
<dbReference type="InterPro" id="IPR012338">
    <property type="entry name" value="Beta-lactam/transpept-like"/>
</dbReference>
<keyword evidence="7 16" id="KW-0378">Hydrolase</keyword>
<gene>
    <name evidence="16" type="ORF">RQP52_35490</name>
</gene>
<evidence type="ECO:0000256" key="13">
    <source>
        <dbReference type="SAM" id="Phobius"/>
    </source>
</evidence>
<keyword evidence="13" id="KW-0812">Transmembrane</keyword>
<keyword evidence="9" id="KW-0573">Peptidoglycan synthesis</keyword>
<keyword evidence="13" id="KW-0472">Membrane</keyword>
<comment type="similarity">
    <text evidence="2 12">Belongs to the peptidase S11 family.</text>
</comment>